<organism evidence="2 3">
    <name type="scientific">Portunus trituberculatus</name>
    <name type="common">Swimming crab</name>
    <name type="synonym">Neptunus trituberculatus</name>
    <dbReference type="NCBI Taxonomy" id="210409"/>
    <lineage>
        <taxon>Eukaryota</taxon>
        <taxon>Metazoa</taxon>
        <taxon>Ecdysozoa</taxon>
        <taxon>Arthropoda</taxon>
        <taxon>Crustacea</taxon>
        <taxon>Multicrustacea</taxon>
        <taxon>Malacostraca</taxon>
        <taxon>Eumalacostraca</taxon>
        <taxon>Eucarida</taxon>
        <taxon>Decapoda</taxon>
        <taxon>Pleocyemata</taxon>
        <taxon>Brachyura</taxon>
        <taxon>Eubrachyura</taxon>
        <taxon>Portunoidea</taxon>
        <taxon>Portunidae</taxon>
        <taxon>Portuninae</taxon>
        <taxon>Portunus</taxon>
    </lineage>
</organism>
<protein>
    <submittedName>
        <fullName evidence="2">Uncharacterized protein</fullName>
    </submittedName>
</protein>
<feature type="region of interest" description="Disordered" evidence="1">
    <location>
        <begin position="27"/>
        <end position="64"/>
    </location>
</feature>
<proteinExistence type="predicted"/>
<evidence type="ECO:0000256" key="1">
    <source>
        <dbReference type="SAM" id="MobiDB-lite"/>
    </source>
</evidence>
<sequence>MPIASPGGYLLKWATLQMSIACEGEVQRGKEEEEEEEEDIKKMKTEMKTKRKAVKRLSGETMSW</sequence>
<evidence type="ECO:0000313" key="2">
    <source>
        <dbReference type="EMBL" id="MPC74348.1"/>
    </source>
</evidence>
<feature type="compositionally biased region" description="Basic and acidic residues" evidence="1">
    <location>
        <begin position="39"/>
        <end position="48"/>
    </location>
</feature>
<reference evidence="2 3" key="1">
    <citation type="submission" date="2019-05" db="EMBL/GenBank/DDBJ databases">
        <title>Another draft genome of Portunus trituberculatus and its Hox gene families provides insights of decapod evolution.</title>
        <authorList>
            <person name="Jeong J.-H."/>
            <person name="Song I."/>
            <person name="Kim S."/>
            <person name="Choi T."/>
            <person name="Kim D."/>
            <person name="Ryu S."/>
            <person name="Kim W."/>
        </authorList>
    </citation>
    <scope>NUCLEOTIDE SEQUENCE [LARGE SCALE GENOMIC DNA]</scope>
    <source>
        <tissue evidence="2">Muscle</tissue>
    </source>
</reference>
<accession>A0A5B7I075</accession>
<dbReference type="EMBL" id="VSRR010038750">
    <property type="protein sequence ID" value="MPC74348.1"/>
    <property type="molecule type" value="Genomic_DNA"/>
</dbReference>
<comment type="caution">
    <text evidence="2">The sequence shown here is derived from an EMBL/GenBank/DDBJ whole genome shotgun (WGS) entry which is preliminary data.</text>
</comment>
<dbReference type="AlphaFoldDB" id="A0A5B7I075"/>
<name>A0A5B7I075_PORTR</name>
<gene>
    <name evidence="2" type="ORF">E2C01_068706</name>
</gene>
<evidence type="ECO:0000313" key="3">
    <source>
        <dbReference type="Proteomes" id="UP000324222"/>
    </source>
</evidence>
<keyword evidence="3" id="KW-1185">Reference proteome</keyword>
<dbReference type="Proteomes" id="UP000324222">
    <property type="component" value="Unassembled WGS sequence"/>
</dbReference>